<feature type="compositionally biased region" description="Low complexity" evidence="2">
    <location>
        <begin position="482"/>
        <end position="495"/>
    </location>
</feature>
<feature type="compositionally biased region" description="Polar residues" evidence="2">
    <location>
        <begin position="459"/>
        <end position="481"/>
    </location>
</feature>
<dbReference type="Proteomes" id="UP001600064">
    <property type="component" value="Unassembled WGS sequence"/>
</dbReference>
<feature type="compositionally biased region" description="Polar residues" evidence="2">
    <location>
        <begin position="496"/>
        <end position="514"/>
    </location>
</feature>
<accession>A0ABR4D2V1</accession>
<gene>
    <name evidence="3" type="ORF">VTJ83DRAFT_7153</name>
</gene>
<feature type="compositionally biased region" description="Low complexity" evidence="2">
    <location>
        <begin position="620"/>
        <end position="635"/>
    </location>
</feature>
<evidence type="ECO:0008006" key="5">
    <source>
        <dbReference type="Google" id="ProtNLM"/>
    </source>
</evidence>
<feature type="compositionally biased region" description="Acidic residues" evidence="2">
    <location>
        <begin position="551"/>
        <end position="603"/>
    </location>
</feature>
<feature type="compositionally biased region" description="Low complexity" evidence="2">
    <location>
        <begin position="671"/>
        <end position="684"/>
    </location>
</feature>
<dbReference type="GeneID" id="98128588"/>
<reference evidence="3 4" key="1">
    <citation type="journal article" date="2024" name="Commun. Biol.">
        <title>Comparative genomic analysis of thermophilic fungi reveals convergent evolutionary adaptations and gene losses.</title>
        <authorList>
            <person name="Steindorff A.S."/>
            <person name="Aguilar-Pontes M.V."/>
            <person name="Robinson A.J."/>
            <person name="Andreopoulos B."/>
            <person name="LaButti K."/>
            <person name="Kuo A."/>
            <person name="Mondo S."/>
            <person name="Riley R."/>
            <person name="Otillar R."/>
            <person name="Haridas S."/>
            <person name="Lipzen A."/>
            <person name="Grimwood J."/>
            <person name="Schmutz J."/>
            <person name="Clum A."/>
            <person name="Reid I.D."/>
            <person name="Moisan M.C."/>
            <person name="Butler G."/>
            <person name="Nguyen T.T.M."/>
            <person name="Dewar K."/>
            <person name="Conant G."/>
            <person name="Drula E."/>
            <person name="Henrissat B."/>
            <person name="Hansel C."/>
            <person name="Singer S."/>
            <person name="Hutchinson M.I."/>
            <person name="de Vries R.P."/>
            <person name="Natvig D.O."/>
            <person name="Powell A.J."/>
            <person name="Tsang A."/>
            <person name="Grigoriev I.V."/>
        </authorList>
    </citation>
    <scope>NUCLEOTIDE SEQUENCE [LARGE SCALE GENOMIC DNA]</scope>
    <source>
        <strain evidence="3 4">ATCC 22073</strain>
    </source>
</reference>
<keyword evidence="1" id="KW-0175">Coiled coil</keyword>
<evidence type="ECO:0000256" key="2">
    <source>
        <dbReference type="SAM" id="MobiDB-lite"/>
    </source>
</evidence>
<feature type="region of interest" description="Disordered" evidence="2">
    <location>
        <begin position="72"/>
        <end position="129"/>
    </location>
</feature>
<feature type="region of interest" description="Disordered" evidence="2">
    <location>
        <begin position="620"/>
        <end position="686"/>
    </location>
</feature>
<evidence type="ECO:0000313" key="3">
    <source>
        <dbReference type="EMBL" id="KAL2264643.1"/>
    </source>
</evidence>
<comment type="caution">
    <text evidence="3">The sequence shown here is derived from an EMBL/GenBank/DDBJ whole genome shotgun (WGS) entry which is preliminary data.</text>
</comment>
<dbReference type="RefSeq" id="XP_070863370.1">
    <property type="nucleotide sequence ID" value="XM_071013944.1"/>
</dbReference>
<dbReference type="PANTHER" id="PTHR14312">
    <property type="entry name" value="CREB/ATF BZIP TRANSCRIPTION FACTOR"/>
    <property type="match status" value="1"/>
</dbReference>
<sequence>MAMADANDKGETAAGRRDQSTTKAVKDRNCPYCHQAFTSSSLGRHLDLYIREKNPKPPDGIHDVEAIRKLRQNITRRQPRSGAARRTASLGGLATSSRKSSASEDLESPVTRSPLSQKDGSRAPFASKSSWGAGGGAGYLTVEDGRSLRDAEFEDGSWGPRSLGPGHRAVDRQQILKQQLALKQRVQDAEDTTRAAELALRELLSSLRAAKLLIDIESPPFDFDPFALDFPALTLQCLEPPPTLFATTQNPTPTSWSILPPGHVQLEALRAYFRDEFQRWKAACAAAAAAVAEESGHASAASPRGDPRAGIAKAEKAAEQMERHVHDHLDATYAIWNGLGQEQREQLWRLELARSVGRKQQEVKRLKEARQMLRQEVANLKTQVEQLARTEQLPGHRIPPTPTVYLDEKLMARAMEEGMVSRGHYVGVGVGDHQPALDTLVSSVIGRWRDVVVSARGLQSQRPLDSALLSNPSPRSSTGNLSPSTQQHHSRQSSTINVPGSSNFLTSGLSTDESLTPRIPSTPAVMSRAPSISIQEAEEADEEMRDRRDEPDPDPDESQEGDAEGETDADADGDPDPDGEVDADADADADEDADADADADMDDVPAGGFTDIRLAVSPQLPHQPQPQQQQQQQLQQHHHHHNHQQHQHQHHHVAHAHSHSPIPVSPSLSPQHLQQQHHQQHQQQMGLALVAAQQTMVGGGIGADMLVGAGAGVPVHVHGGIGQGQSHVHGQMQSWNSSTALEM</sequence>
<evidence type="ECO:0000313" key="4">
    <source>
        <dbReference type="Proteomes" id="UP001600064"/>
    </source>
</evidence>
<evidence type="ECO:0000256" key="1">
    <source>
        <dbReference type="SAM" id="Coils"/>
    </source>
</evidence>
<dbReference type="EMBL" id="JAZGUE010000007">
    <property type="protein sequence ID" value="KAL2264643.1"/>
    <property type="molecule type" value="Genomic_DNA"/>
</dbReference>
<feature type="compositionally biased region" description="Basic and acidic residues" evidence="2">
    <location>
        <begin position="1"/>
        <end position="29"/>
    </location>
</feature>
<feature type="coiled-coil region" evidence="1">
    <location>
        <begin position="356"/>
        <end position="390"/>
    </location>
</feature>
<protein>
    <recommendedName>
        <fullName evidence="5">C2H2-type domain-containing protein</fullName>
    </recommendedName>
</protein>
<feature type="compositionally biased region" description="Basic residues" evidence="2">
    <location>
        <begin position="636"/>
        <end position="658"/>
    </location>
</feature>
<dbReference type="PANTHER" id="PTHR14312:SF1">
    <property type="entry name" value="BASIC-LEUCINE ZIPPER TRANSCRIPTION FACTOR A"/>
    <property type="match status" value="1"/>
</dbReference>
<name>A0ABR4D2V1_9PEZI</name>
<feature type="region of interest" description="Disordered" evidence="2">
    <location>
        <begin position="1"/>
        <end position="30"/>
    </location>
</feature>
<keyword evidence="4" id="KW-1185">Reference proteome</keyword>
<proteinExistence type="predicted"/>
<organism evidence="3 4">
    <name type="scientific">Remersonia thermophila</name>
    <dbReference type="NCBI Taxonomy" id="72144"/>
    <lineage>
        <taxon>Eukaryota</taxon>
        <taxon>Fungi</taxon>
        <taxon>Dikarya</taxon>
        <taxon>Ascomycota</taxon>
        <taxon>Pezizomycotina</taxon>
        <taxon>Sordariomycetes</taxon>
        <taxon>Sordariomycetidae</taxon>
        <taxon>Sordariales</taxon>
        <taxon>Sordariales incertae sedis</taxon>
        <taxon>Remersonia</taxon>
    </lineage>
</organism>
<feature type="region of interest" description="Disordered" evidence="2">
    <location>
        <begin position="459"/>
        <end position="608"/>
    </location>
</feature>